<evidence type="ECO:0000256" key="1">
    <source>
        <dbReference type="ARBA" id="ARBA00010835"/>
    </source>
</evidence>
<name>A0ABZ0PJY3_9PROT</name>
<dbReference type="NCBIfam" id="NF006718">
    <property type="entry name" value="PRK09256.1"/>
    <property type="match status" value="1"/>
</dbReference>
<dbReference type="InterPro" id="IPR000352">
    <property type="entry name" value="Pep_chain_release_fac_I"/>
</dbReference>
<protein>
    <submittedName>
        <fullName evidence="4">Alternative ribosome rescue aminoacyl-tRNA hydrolase ArfB</fullName>
        <ecNumber evidence="4">3.1.1.29</ecNumber>
    </submittedName>
</protein>
<feature type="domain" description="Prokaryotic-type class I peptide chain release factors" evidence="3">
    <location>
        <begin position="16"/>
        <end position="32"/>
    </location>
</feature>
<evidence type="ECO:0000313" key="4">
    <source>
        <dbReference type="EMBL" id="WPB85751.1"/>
    </source>
</evidence>
<sequence length="134" mass="15051">MARTLDPLLLEEDFLRASGPGGQNVNKLETAVQLRWRAAEAGLDERVFARLKTLAGRRMTKEGVVIIAAQAHRTRERNREDALARMQELLDEAAKPPPPKRRKTKPTKGSQIRRMDSKTKRGATKKLRSGPISD</sequence>
<dbReference type="EMBL" id="CP137852">
    <property type="protein sequence ID" value="WPB85751.1"/>
    <property type="molecule type" value="Genomic_DNA"/>
</dbReference>
<gene>
    <name evidence="4" type="primary">arfB</name>
    <name evidence="4" type="ORF">R9Z33_02500</name>
</gene>
<dbReference type="PANTHER" id="PTHR47814">
    <property type="entry name" value="PEPTIDYL-TRNA HYDROLASE ARFB"/>
    <property type="match status" value="1"/>
</dbReference>
<reference evidence="4 5" key="1">
    <citation type="submission" date="2023-11" db="EMBL/GenBank/DDBJ databases">
        <title>Arctic aerobic anoxygenic photoheterotroph Sediminicoccus rosea KRV36 adapts its photosynthesis to long days of polar summer.</title>
        <authorList>
            <person name="Tomasch J."/>
            <person name="Kopejtka K."/>
            <person name="Bily T."/>
            <person name="Gardiner A.T."/>
            <person name="Gardian Z."/>
            <person name="Shivaramu S."/>
            <person name="Koblizek M."/>
            <person name="Engelhardt F."/>
            <person name="Kaftan D."/>
        </authorList>
    </citation>
    <scope>NUCLEOTIDE SEQUENCE [LARGE SCALE GENOMIC DNA]</scope>
    <source>
        <strain evidence="4 5">R-30</strain>
    </source>
</reference>
<evidence type="ECO:0000313" key="5">
    <source>
        <dbReference type="Proteomes" id="UP001305521"/>
    </source>
</evidence>
<organism evidence="4 5">
    <name type="scientific">Sediminicoccus rosea</name>
    <dbReference type="NCBI Taxonomy" id="1225128"/>
    <lineage>
        <taxon>Bacteria</taxon>
        <taxon>Pseudomonadati</taxon>
        <taxon>Pseudomonadota</taxon>
        <taxon>Alphaproteobacteria</taxon>
        <taxon>Acetobacterales</taxon>
        <taxon>Roseomonadaceae</taxon>
        <taxon>Sediminicoccus</taxon>
    </lineage>
</organism>
<dbReference type="Proteomes" id="UP001305521">
    <property type="component" value="Chromosome"/>
</dbReference>
<dbReference type="Gene3D" id="3.30.160.20">
    <property type="match status" value="1"/>
</dbReference>
<dbReference type="Pfam" id="PF00472">
    <property type="entry name" value="RF-1"/>
    <property type="match status" value="1"/>
</dbReference>
<accession>A0ABZ0PJY3</accession>
<dbReference type="SUPFAM" id="SSF75620">
    <property type="entry name" value="Release factor"/>
    <property type="match status" value="1"/>
</dbReference>
<comment type="similarity">
    <text evidence="1">Belongs to the prokaryotic/mitochondrial release factor family.</text>
</comment>
<dbReference type="InterPro" id="IPR045853">
    <property type="entry name" value="Pep_chain_release_fac_I_sf"/>
</dbReference>
<dbReference type="RefSeq" id="WP_318649730.1">
    <property type="nucleotide sequence ID" value="NZ_CP137852.1"/>
</dbReference>
<evidence type="ECO:0000259" key="3">
    <source>
        <dbReference type="PROSITE" id="PS00745"/>
    </source>
</evidence>
<keyword evidence="5" id="KW-1185">Reference proteome</keyword>
<dbReference type="GO" id="GO:0004045">
    <property type="term" value="F:peptidyl-tRNA hydrolase activity"/>
    <property type="evidence" value="ECO:0007669"/>
    <property type="project" value="UniProtKB-EC"/>
</dbReference>
<keyword evidence="4" id="KW-0378">Hydrolase</keyword>
<feature type="region of interest" description="Disordered" evidence="2">
    <location>
        <begin position="72"/>
        <end position="134"/>
    </location>
</feature>
<evidence type="ECO:0000256" key="2">
    <source>
        <dbReference type="SAM" id="MobiDB-lite"/>
    </source>
</evidence>
<proteinExistence type="inferred from homology"/>
<dbReference type="EC" id="3.1.1.29" evidence="4"/>
<dbReference type="PANTHER" id="PTHR47814:SF1">
    <property type="entry name" value="PEPTIDYL-TRNA HYDROLASE ARFB"/>
    <property type="match status" value="1"/>
</dbReference>
<dbReference type="PROSITE" id="PS00745">
    <property type="entry name" value="RF_PROK_I"/>
    <property type="match status" value="1"/>
</dbReference>